<dbReference type="EMBL" id="JAFNEN010000074">
    <property type="protein sequence ID" value="KAG8196136.1"/>
    <property type="molecule type" value="Genomic_DNA"/>
</dbReference>
<accession>A0AAV6VKQ0</accession>
<comment type="caution">
    <text evidence="1">The sequence shown here is derived from an EMBL/GenBank/DDBJ whole genome shotgun (WGS) entry which is preliminary data.</text>
</comment>
<gene>
    <name evidence="1" type="ORF">JTE90_007871</name>
</gene>
<protein>
    <submittedName>
        <fullName evidence="1">Uncharacterized protein</fullName>
    </submittedName>
</protein>
<sequence length="67" mass="7920">MSNKSEGEYRNFFKEVEQRRPKGYECVGSEVLVNHWSFTSSLETSFAEGRITVHSLIFLGQIFRFRR</sequence>
<organism evidence="1 2">
    <name type="scientific">Oedothorax gibbosus</name>
    <dbReference type="NCBI Taxonomy" id="931172"/>
    <lineage>
        <taxon>Eukaryota</taxon>
        <taxon>Metazoa</taxon>
        <taxon>Ecdysozoa</taxon>
        <taxon>Arthropoda</taxon>
        <taxon>Chelicerata</taxon>
        <taxon>Arachnida</taxon>
        <taxon>Araneae</taxon>
        <taxon>Araneomorphae</taxon>
        <taxon>Entelegynae</taxon>
        <taxon>Araneoidea</taxon>
        <taxon>Linyphiidae</taxon>
        <taxon>Erigoninae</taxon>
        <taxon>Oedothorax</taxon>
    </lineage>
</organism>
<name>A0AAV6VKQ0_9ARAC</name>
<dbReference type="AlphaFoldDB" id="A0AAV6VKQ0"/>
<evidence type="ECO:0000313" key="1">
    <source>
        <dbReference type="EMBL" id="KAG8196136.1"/>
    </source>
</evidence>
<reference evidence="1 2" key="1">
    <citation type="journal article" date="2022" name="Nat. Ecol. Evol.">
        <title>A masculinizing supergene underlies an exaggerated male reproductive morph in a spider.</title>
        <authorList>
            <person name="Hendrickx F."/>
            <person name="De Corte Z."/>
            <person name="Sonet G."/>
            <person name="Van Belleghem S.M."/>
            <person name="Kostlbacher S."/>
            <person name="Vangestel C."/>
        </authorList>
    </citation>
    <scope>NUCLEOTIDE SEQUENCE [LARGE SCALE GENOMIC DNA]</scope>
    <source>
        <strain evidence="1">W744_W776</strain>
    </source>
</reference>
<proteinExistence type="predicted"/>
<dbReference type="Proteomes" id="UP000827092">
    <property type="component" value="Unassembled WGS sequence"/>
</dbReference>
<keyword evidence="2" id="KW-1185">Reference proteome</keyword>
<evidence type="ECO:0000313" key="2">
    <source>
        <dbReference type="Proteomes" id="UP000827092"/>
    </source>
</evidence>